<dbReference type="Proteomes" id="UP000033099">
    <property type="component" value="Chromosome"/>
</dbReference>
<organism evidence="1 2">
    <name type="scientific">Pseudomonas synxantha</name>
    <dbReference type="NCBI Taxonomy" id="47883"/>
    <lineage>
        <taxon>Bacteria</taxon>
        <taxon>Pseudomonadati</taxon>
        <taxon>Pseudomonadota</taxon>
        <taxon>Gammaproteobacteria</taxon>
        <taxon>Pseudomonadales</taxon>
        <taxon>Pseudomonadaceae</taxon>
        <taxon>Pseudomonas</taxon>
    </lineage>
</organism>
<dbReference type="AlphaFoldDB" id="A0AAU8TPN9"/>
<sequence>MHDLTDMLEISRHGALQGGAVARKAGEGTLLVRSNQAFMD</sequence>
<dbReference type="EMBL" id="CP011117">
    <property type="protein sequence ID" value="AKA84528.1"/>
    <property type="molecule type" value="Genomic_DNA"/>
</dbReference>
<gene>
    <name evidence="1" type="ORF">VO64_3982</name>
</gene>
<accession>A0AAU8TPN9</accession>
<reference evidence="1 2" key="1">
    <citation type="journal article" date="2015" name="Genome Announc.">
        <title>Complete Genome Sequence of Biocontrol Strain Pseudomonas fluorescens LBUM223.</title>
        <authorList>
            <person name="Roquigny R."/>
            <person name="Arseneault T."/>
            <person name="Gadkar V.J."/>
            <person name="Novinscak A."/>
            <person name="Joly D.L."/>
            <person name="Filion M."/>
        </authorList>
    </citation>
    <scope>NUCLEOTIDE SEQUENCE [LARGE SCALE GENOMIC DNA]</scope>
    <source>
        <strain evidence="1 2">LBUM223</strain>
    </source>
</reference>
<proteinExistence type="predicted"/>
<name>A0AAU8TPN9_9PSED</name>
<evidence type="ECO:0000313" key="2">
    <source>
        <dbReference type="Proteomes" id="UP000033099"/>
    </source>
</evidence>
<evidence type="ECO:0000313" key="1">
    <source>
        <dbReference type="EMBL" id="AKA84528.1"/>
    </source>
</evidence>
<protein>
    <submittedName>
        <fullName evidence="1">Uncharacterized protein</fullName>
    </submittedName>
</protein>
<dbReference type="KEGG" id="pfb:VO64_3982"/>